<dbReference type="AlphaFoldDB" id="A0A4Z2GTC1"/>
<dbReference type="Proteomes" id="UP000314294">
    <property type="component" value="Unassembled WGS sequence"/>
</dbReference>
<name>A0A4Z2GTC1_9TELE</name>
<proteinExistence type="predicted"/>
<sequence length="97" mass="10786">MSSPATKKRKSFMVTTFVKMASGETLQDSKLIPEMSSAGMNNTETTPEVTTVVRMTSEEVFSHSIVNPEKSSRVIKKSHFFNVRTVLCPSYTCTIDC</sequence>
<gene>
    <name evidence="1" type="ORF">EYF80_033206</name>
</gene>
<reference evidence="1 2" key="1">
    <citation type="submission" date="2019-03" db="EMBL/GenBank/DDBJ databases">
        <title>First draft genome of Liparis tanakae, snailfish: a comprehensive survey of snailfish specific genes.</title>
        <authorList>
            <person name="Kim W."/>
            <person name="Song I."/>
            <person name="Jeong J.-H."/>
            <person name="Kim D."/>
            <person name="Kim S."/>
            <person name="Ryu S."/>
            <person name="Song J.Y."/>
            <person name="Lee S.K."/>
        </authorList>
    </citation>
    <scope>NUCLEOTIDE SEQUENCE [LARGE SCALE GENOMIC DNA]</scope>
    <source>
        <tissue evidence="1">Muscle</tissue>
    </source>
</reference>
<comment type="caution">
    <text evidence="1">The sequence shown here is derived from an EMBL/GenBank/DDBJ whole genome shotgun (WGS) entry which is preliminary data.</text>
</comment>
<evidence type="ECO:0000313" key="2">
    <source>
        <dbReference type="Proteomes" id="UP000314294"/>
    </source>
</evidence>
<dbReference type="EMBL" id="SRLO01000425">
    <property type="protein sequence ID" value="TNN56561.1"/>
    <property type="molecule type" value="Genomic_DNA"/>
</dbReference>
<organism evidence="1 2">
    <name type="scientific">Liparis tanakae</name>
    <name type="common">Tanaka's snailfish</name>
    <dbReference type="NCBI Taxonomy" id="230148"/>
    <lineage>
        <taxon>Eukaryota</taxon>
        <taxon>Metazoa</taxon>
        <taxon>Chordata</taxon>
        <taxon>Craniata</taxon>
        <taxon>Vertebrata</taxon>
        <taxon>Euteleostomi</taxon>
        <taxon>Actinopterygii</taxon>
        <taxon>Neopterygii</taxon>
        <taxon>Teleostei</taxon>
        <taxon>Neoteleostei</taxon>
        <taxon>Acanthomorphata</taxon>
        <taxon>Eupercaria</taxon>
        <taxon>Perciformes</taxon>
        <taxon>Cottioidei</taxon>
        <taxon>Cottales</taxon>
        <taxon>Liparidae</taxon>
        <taxon>Liparis</taxon>
    </lineage>
</organism>
<accession>A0A4Z2GTC1</accession>
<protein>
    <submittedName>
        <fullName evidence="1">Uncharacterized protein</fullName>
    </submittedName>
</protein>
<keyword evidence="2" id="KW-1185">Reference proteome</keyword>
<evidence type="ECO:0000313" key="1">
    <source>
        <dbReference type="EMBL" id="TNN56561.1"/>
    </source>
</evidence>